<sequence>MSIGMLDRICLHSKCQIECEKDRLLKCFPGFVLNVGDYILFLNATRSTFYSRNKINISMAIIEVESLYCLIS</sequence>
<protein>
    <submittedName>
        <fullName evidence="1">Uncharacterized protein</fullName>
    </submittedName>
</protein>
<comment type="caution">
    <text evidence="1">The sequence shown here is derived from an EMBL/GenBank/DDBJ whole genome shotgun (WGS) entry which is preliminary data.</text>
</comment>
<name>A0A3M7R9A9_BRAPC</name>
<reference evidence="1 2" key="1">
    <citation type="journal article" date="2018" name="Sci. Rep.">
        <title>Genomic signatures of local adaptation to the degree of environmental predictability in rotifers.</title>
        <authorList>
            <person name="Franch-Gras L."/>
            <person name="Hahn C."/>
            <person name="Garcia-Roger E.M."/>
            <person name="Carmona M.J."/>
            <person name="Serra M."/>
            <person name="Gomez A."/>
        </authorList>
    </citation>
    <scope>NUCLEOTIDE SEQUENCE [LARGE SCALE GENOMIC DNA]</scope>
    <source>
        <strain evidence="1">HYR1</strain>
    </source>
</reference>
<dbReference type="Proteomes" id="UP000276133">
    <property type="component" value="Unassembled WGS sequence"/>
</dbReference>
<organism evidence="1 2">
    <name type="scientific">Brachionus plicatilis</name>
    <name type="common">Marine rotifer</name>
    <name type="synonym">Brachionus muelleri</name>
    <dbReference type="NCBI Taxonomy" id="10195"/>
    <lineage>
        <taxon>Eukaryota</taxon>
        <taxon>Metazoa</taxon>
        <taxon>Spiralia</taxon>
        <taxon>Gnathifera</taxon>
        <taxon>Rotifera</taxon>
        <taxon>Eurotatoria</taxon>
        <taxon>Monogononta</taxon>
        <taxon>Pseudotrocha</taxon>
        <taxon>Ploima</taxon>
        <taxon>Brachionidae</taxon>
        <taxon>Brachionus</taxon>
    </lineage>
</organism>
<keyword evidence="2" id="KW-1185">Reference proteome</keyword>
<evidence type="ECO:0000313" key="1">
    <source>
        <dbReference type="EMBL" id="RNA20004.1"/>
    </source>
</evidence>
<gene>
    <name evidence="1" type="ORF">BpHYR1_030823</name>
</gene>
<evidence type="ECO:0000313" key="2">
    <source>
        <dbReference type="Proteomes" id="UP000276133"/>
    </source>
</evidence>
<dbReference type="AlphaFoldDB" id="A0A3M7R9A9"/>
<proteinExistence type="predicted"/>
<dbReference type="EMBL" id="REGN01003932">
    <property type="protein sequence ID" value="RNA20004.1"/>
    <property type="molecule type" value="Genomic_DNA"/>
</dbReference>
<accession>A0A3M7R9A9</accession>